<comment type="caution">
    <text evidence="1">The sequence shown here is derived from an EMBL/GenBank/DDBJ whole genome shotgun (WGS) entry which is preliminary data.</text>
</comment>
<dbReference type="AlphaFoldDB" id="A0A9X3WZM6"/>
<sequence>MTPPSASHRVVCLGVPGVPELGCEETNARDMFRLFSGALGPPGTIATCLVGEDATKTAVKRVFDAASRESAPFFVVYFSGRASEKGLHVADGCIGADTLARHFERVAAPSVLVVLDLVVGAVPDEDVVPAWVEAFARARKGLRVAAARATRIGAGSAGAGRGRFTGALLEALQTSEGDLEFQGAKYISDMRALDQSQAILQRRWHATHLPVRMGPFGEFPLARCQAVAGIGKGTIVGVAAGTRLSATVRYSIEGRAYVPTVLQYALEDTSQEVLGEGEVMVLPDGPVCVGRQRIRLPARVLADHTVWGPTLELGERVHVRWRISLRDARGRTLDRKVFGHEYAAPPKSSRRSRR</sequence>
<dbReference type="EMBL" id="JAGTJJ010000001">
    <property type="protein sequence ID" value="MDC3979678.1"/>
    <property type="molecule type" value="Genomic_DNA"/>
</dbReference>
<name>A0A9X3WZM6_9BACT</name>
<dbReference type="RefSeq" id="WP_272417887.1">
    <property type="nucleotide sequence ID" value="NZ_JAGTJJ010000001.1"/>
</dbReference>
<proteinExistence type="predicted"/>
<dbReference type="Proteomes" id="UP001151081">
    <property type="component" value="Unassembled WGS sequence"/>
</dbReference>
<organism evidence="1 2">
    <name type="scientific">Polyangium jinanense</name>
    <dbReference type="NCBI Taxonomy" id="2829994"/>
    <lineage>
        <taxon>Bacteria</taxon>
        <taxon>Pseudomonadati</taxon>
        <taxon>Myxococcota</taxon>
        <taxon>Polyangia</taxon>
        <taxon>Polyangiales</taxon>
        <taxon>Polyangiaceae</taxon>
        <taxon>Polyangium</taxon>
    </lineage>
</organism>
<evidence type="ECO:0000313" key="2">
    <source>
        <dbReference type="Proteomes" id="UP001151081"/>
    </source>
</evidence>
<gene>
    <name evidence="1" type="ORF">KEG57_04140</name>
</gene>
<keyword evidence="2" id="KW-1185">Reference proteome</keyword>
<reference evidence="1 2" key="1">
    <citation type="submission" date="2021-04" db="EMBL/GenBank/DDBJ databases">
        <title>Genome analysis of Polyangium sp.</title>
        <authorList>
            <person name="Li Y."/>
            <person name="Wang J."/>
        </authorList>
    </citation>
    <scope>NUCLEOTIDE SEQUENCE [LARGE SCALE GENOMIC DNA]</scope>
    <source>
        <strain evidence="1 2">SDU14</strain>
    </source>
</reference>
<protein>
    <submittedName>
        <fullName evidence="1">Uncharacterized protein</fullName>
    </submittedName>
</protein>
<accession>A0A9X3WZM6</accession>
<evidence type="ECO:0000313" key="1">
    <source>
        <dbReference type="EMBL" id="MDC3979678.1"/>
    </source>
</evidence>